<dbReference type="EMBL" id="CAJOBG010007467">
    <property type="protein sequence ID" value="CAF4217849.1"/>
    <property type="molecule type" value="Genomic_DNA"/>
</dbReference>
<evidence type="ECO:0000313" key="3">
    <source>
        <dbReference type="EMBL" id="CAF3987644.1"/>
    </source>
</evidence>
<dbReference type="EMBL" id="CAJOBI010004000">
    <property type="protein sequence ID" value="CAF3987644.1"/>
    <property type="molecule type" value="Genomic_DNA"/>
</dbReference>
<evidence type="ECO:0000313" key="4">
    <source>
        <dbReference type="EMBL" id="CAF4217849.1"/>
    </source>
</evidence>
<gene>
    <name evidence="1" type="ORF">CJN711_LOCUS23720</name>
    <name evidence="4" type="ORF">OVN521_LOCUS27267</name>
    <name evidence="3" type="ORF">SMN809_LOCUS11215</name>
    <name evidence="5" type="ORF">UXM345_LOCUS32046</name>
    <name evidence="2" type="ORF">WKI299_LOCUS33813</name>
</gene>
<evidence type="ECO:0000313" key="1">
    <source>
        <dbReference type="EMBL" id="CAF1433756.1"/>
    </source>
</evidence>
<comment type="caution">
    <text evidence="4">The sequence shown here is derived from an EMBL/GenBank/DDBJ whole genome shotgun (WGS) entry which is preliminary data.</text>
</comment>
<accession>A0A820CQL2</accession>
<dbReference type="EMBL" id="CAJNRF010016133">
    <property type="protein sequence ID" value="CAF2187921.1"/>
    <property type="molecule type" value="Genomic_DNA"/>
</dbReference>
<dbReference type="Proteomes" id="UP000663842">
    <property type="component" value="Unassembled WGS sequence"/>
</dbReference>
<dbReference type="Proteomes" id="UP000663856">
    <property type="component" value="Unassembled WGS sequence"/>
</dbReference>
<dbReference type="AlphaFoldDB" id="A0A820CQL2"/>
<dbReference type="Proteomes" id="UP000663855">
    <property type="component" value="Unassembled WGS sequence"/>
</dbReference>
<evidence type="ECO:0000313" key="2">
    <source>
        <dbReference type="EMBL" id="CAF2187921.1"/>
    </source>
</evidence>
<dbReference type="EMBL" id="CAJOBF010009470">
    <property type="protein sequence ID" value="CAF4275328.1"/>
    <property type="molecule type" value="Genomic_DNA"/>
</dbReference>
<name>A0A820CQL2_9BILA</name>
<sequence length="296" mass="33089">MAVEAVHQIYTKIFTIMILIAFTNSAKALIRDIEFSEGHSIKSSAANIPIFTIPSLTKSGTDFGNSIMNVGPTQIREDLIFEQFKIGNVPDFMRSAISITTTTGNDTITYWVLPDVLSVGTNKDYLRTSMSPLTAKKIADLYSCILPTRKMAFQIWQAATVKLNPSPNGPPYDATMLSTERMVFHNKKIQDALTNKILGELVSGHKKDVVISAGLLSYPKNVAIVGWWYPSGQMIQPLNYVSHDRNYKDYSHGIRLINRMVTINGQWHDIYDVLRSKTLSILISDEGSFDATQIYA</sequence>
<evidence type="ECO:0000313" key="6">
    <source>
        <dbReference type="Proteomes" id="UP000663866"/>
    </source>
</evidence>
<protein>
    <submittedName>
        <fullName evidence="4">Uncharacterized protein</fullName>
    </submittedName>
</protein>
<dbReference type="Proteomes" id="UP000663866">
    <property type="component" value="Unassembled WGS sequence"/>
</dbReference>
<proteinExistence type="predicted"/>
<dbReference type="Proteomes" id="UP000676336">
    <property type="component" value="Unassembled WGS sequence"/>
</dbReference>
<evidence type="ECO:0000313" key="5">
    <source>
        <dbReference type="EMBL" id="CAF4275328.1"/>
    </source>
</evidence>
<keyword evidence="6" id="KW-1185">Reference proteome</keyword>
<dbReference type="EMBL" id="CAJNOV010011020">
    <property type="protein sequence ID" value="CAF1433756.1"/>
    <property type="molecule type" value="Genomic_DNA"/>
</dbReference>
<organism evidence="4 6">
    <name type="scientific">Rotaria magnacalcarata</name>
    <dbReference type="NCBI Taxonomy" id="392030"/>
    <lineage>
        <taxon>Eukaryota</taxon>
        <taxon>Metazoa</taxon>
        <taxon>Spiralia</taxon>
        <taxon>Gnathifera</taxon>
        <taxon>Rotifera</taxon>
        <taxon>Eurotatoria</taxon>
        <taxon>Bdelloidea</taxon>
        <taxon>Philodinida</taxon>
        <taxon>Philodinidae</taxon>
        <taxon>Rotaria</taxon>
    </lineage>
</organism>
<reference evidence="4" key="1">
    <citation type="submission" date="2021-02" db="EMBL/GenBank/DDBJ databases">
        <authorList>
            <person name="Nowell W R."/>
        </authorList>
    </citation>
    <scope>NUCLEOTIDE SEQUENCE</scope>
</reference>